<keyword evidence="11" id="KW-1185">Reference proteome</keyword>
<dbReference type="CDD" id="cd00586">
    <property type="entry name" value="4HBT"/>
    <property type="match status" value="2"/>
</dbReference>
<dbReference type="GO" id="GO:0000036">
    <property type="term" value="F:acyl carrier activity"/>
    <property type="evidence" value="ECO:0007669"/>
    <property type="project" value="TreeGrafter"/>
</dbReference>
<keyword evidence="2" id="KW-0444">Lipid biosynthesis</keyword>
<evidence type="ECO:0000256" key="4">
    <source>
        <dbReference type="ARBA" id="ARBA00022832"/>
    </source>
</evidence>
<evidence type="ECO:0000256" key="2">
    <source>
        <dbReference type="ARBA" id="ARBA00022516"/>
    </source>
</evidence>
<dbReference type="InterPro" id="IPR049427">
    <property type="entry name" value="Acyl-ACP_TE_C"/>
</dbReference>
<dbReference type="InterPro" id="IPR002864">
    <property type="entry name" value="Acyl-ACP_thioesterase_NHD"/>
</dbReference>
<comment type="caution">
    <text evidence="10">The sequence shown here is derived from an EMBL/GenBank/DDBJ whole genome shotgun (WGS) entry which is preliminary data.</text>
</comment>
<evidence type="ECO:0000256" key="6">
    <source>
        <dbReference type="ARBA" id="ARBA00023098"/>
    </source>
</evidence>
<name>A0A1E8EX68_9CLOT</name>
<reference evidence="10 11" key="1">
    <citation type="submission" date="2016-06" db="EMBL/GenBank/DDBJ databases">
        <title>Genome sequence of Clostridium acetireducens DSM 10703.</title>
        <authorList>
            <person name="Poehlein A."/>
            <person name="Fluechter S."/>
            <person name="Duerre P."/>
            <person name="Daniel R."/>
        </authorList>
    </citation>
    <scope>NUCLEOTIDE SEQUENCE [LARGE SCALE GENOMIC DNA]</scope>
    <source>
        <strain evidence="10 11">DSM 10703</strain>
    </source>
</reference>
<accession>A0A1E8EX68</accession>
<keyword evidence="5" id="KW-0809">Transit peptide</keyword>
<keyword evidence="6" id="KW-0443">Lipid metabolism</keyword>
<evidence type="ECO:0000256" key="5">
    <source>
        <dbReference type="ARBA" id="ARBA00022946"/>
    </source>
</evidence>
<evidence type="ECO:0000259" key="9">
    <source>
        <dbReference type="Pfam" id="PF20791"/>
    </source>
</evidence>
<dbReference type="Gene3D" id="3.10.129.10">
    <property type="entry name" value="Hotdog Thioesterase"/>
    <property type="match status" value="1"/>
</dbReference>
<keyword evidence="4" id="KW-0276">Fatty acid metabolism</keyword>
<evidence type="ECO:0000256" key="7">
    <source>
        <dbReference type="ARBA" id="ARBA00023160"/>
    </source>
</evidence>
<dbReference type="Proteomes" id="UP000175744">
    <property type="component" value="Unassembled WGS sequence"/>
</dbReference>
<dbReference type="Pfam" id="PF20791">
    <property type="entry name" value="Acyl-ACP_TE_C"/>
    <property type="match status" value="1"/>
</dbReference>
<feature type="domain" description="Acyl-ACP thioesterase-like C-terminal" evidence="9">
    <location>
        <begin position="153"/>
        <end position="246"/>
    </location>
</feature>
<dbReference type="OrthoDB" id="9801517at2"/>
<dbReference type="PANTHER" id="PTHR31727">
    <property type="entry name" value="OLEOYL-ACYL CARRIER PROTEIN THIOESTERASE 1, CHLOROPLASTIC"/>
    <property type="match status" value="1"/>
</dbReference>
<dbReference type="EMBL" id="LZFO01000028">
    <property type="protein sequence ID" value="OFI05371.1"/>
    <property type="molecule type" value="Genomic_DNA"/>
</dbReference>
<protein>
    <submittedName>
        <fullName evidence="10">Acyl-ACP thioesterase</fullName>
    </submittedName>
</protein>
<dbReference type="InterPro" id="IPR045023">
    <property type="entry name" value="FATA/B"/>
</dbReference>
<sequence length="251" mass="29884">MAGIACEKEYEIHYYEVDYKKRVLITTIIDYLSDTATYQSEELNVGINYLSNQHMAWVLYKWDIDIKKYPMYREKIVVKTEPYSFRKFYAYRKFEITDTHGQVIVEANSVWLLINTDKRKAVRITEDMYKGYGLDKSENKLLNIKKINSPIRIDAEKYFNVRYSDIDVNKHVNNVKYVNWVIESIPIDLIKDYKLKSIKVAYRKETTYGEKIKVITEINNKEKELICLHEILDSNNKSLTLAETKWVIDKK</sequence>
<comment type="similarity">
    <text evidence="1">Belongs to the acyl-ACP thioesterase family.</text>
</comment>
<organism evidence="10 11">
    <name type="scientific">Clostridium acetireducens DSM 10703</name>
    <dbReference type="NCBI Taxonomy" id="1121290"/>
    <lineage>
        <taxon>Bacteria</taxon>
        <taxon>Bacillati</taxon>
        <taxon>Bacillota</taxon>
        <taxon>Clostridia</taxon>
        <taxon>Eubacteriales</taxon>
        <taxon>Clostridiaceae</taxon>
        <taxon>Clostridium</taxon>
    </lineage>
</organism>
<evidence type="ECO:0000313" key="10">
    <source>
        <dbReference type="EMBL" id="OFI05371.1"/>
    </source>
</evidence>
<dbReference type="PATRIC" id="fig|1121290.3.peg.1739"/>
<dbReference type="STRING" id="1121290.CLAOCE_17480"/>
<dbReference type="PANTHER" id="PTHR31727:SF6">
    <property type="entry name" value="OLEOYL-ACYL CARRIER PROTEIN THIOESTERASE 1, CHLOROPLASTIC"/>
    <property type="match status" value="1"/>
</dbReference>
<evidence type="ECO:0000256" key="1">
    <source>
        <dbReference type="ARBA" id="ARBA00006500"/>
    </source>
</evidence>
<evidence type="ECO:0000313" key="11">
    <source>
        <dbReference type="Proteomes" id="UP000175744"/>
    </source>
</evidence>
<dbReference type="RefSeq" id="WP_070110718.1">
    <property type="nucleotide sequence ID" value="NZ_LZFO01000028.1"/>
</dbReference>
<keyword evidence="3" id="KW-0378">Hydrolase</keyword>
<dbReference type="AlphaFoldDB" id="A0A1E8EX68"/>
<gene>
    <name evidence="10" type="ORF">CLOACE_17480</name>
</gene>
<dbReference type="InterPro" id="IPR029069">
    <property type="entry name" value="HotDog_dom_sf"/>
</dbReference>
<evidence type="ECO:0000256" key="3">
    <source>
        <dbReference type="ARBA" id="ARBA00022801"/>
    </source>
</evidence>
<dbReference type="SUPFAM" id="SSF54637">
    <property type="entry name" value="Thioesterase/thiol ester dehydrase-isomerase"/>
    <property type="match status" value="2"/>
</dbReference>
<evidence type="ECO:0000259" key="8">
    <source>
        <dbReference type="Pfam" id="PF01643"/>
    </source>
</evidence>
<dbReference type="GO" id="GO:0016297">
    <property type="term" value="F:fatty acyl-[ACP] hydrolase activity"/>
    <property type="evidence" value="ECO:0007669"/>
    <property type="project" value="InterPro"/>
</dbReference>
<keyword evidence="7" id="KW-0275">Fatty acid biosynthesis</keyword>
<proteinExistence type="inferred from homology"/>
<feature type="domain" description="Acyl-ACP thioesterase N-terminal hotdog" evidence="8">
    <location>
        <begin position="7"/>
        <end position="132"/>
    </location>
</feature>
<dbReference type="Pfam" id="PF01643">
    <property type="entry name" value="Acyl-ACP_TE"/>
    <property type="match status" value="1"/>
</dbReference>